<reference evidence="1" key="1">
    <citation type="journal article" date="2021" name="Proc. Natl. Acad. Sci. U.S.A.">
        <title>A Catalog of Tens of Thousands of Viruses from Human Metagenomes Reveals Hidden Associations with Chronic Diseases.</title>
        <authorList>
            <person name="Tisza M.J."/>
            <person name="Buck C.B."/>
        </authorList>
    </citation>
    <scope>NUCLEOTIDE SEQUENCE</scope>
    <source>
        <strain evidence="1">Ct3mI7</strain>
    </source>
</reference>
<organism evidence="1">
    <name type="scientific">Myoviridae sp. ct3mI7</name>
    <dbReference type="NCBI Taxonomy" id="2825028"/>
    <lineage>
        <taxon>Viruses</taxon>
        <taxon>Duplodnaviria</taxon>
        <taxon>Heunggongvirae</taxon>
        <taxon>Uroviricota</taxon>
        <taxon>Caudoviricetes</taxon>
    </lineage>
</organism>
<sequence length="148" mass="16480">MLICHDILSDPGPGPIKPPLPGPKGGIELRTFKNFGVIQYNVYNALGVGRNNAMSRSELSRVTGYRRIREAIEALRNDKVIINLDNGDGYYIPESTLQGRQETYIWLARQERRMKAMKAATRGARRFVSSVKSKEIPGQISMFGIGGV</sequence>
<dbReference type="EMBL" id="BK015664">
    <property type="protein sequence ID" value="DAE18850.1"/>
    <property type="molecule type" value="Genomic_DNA"/>
</dbReference>
<evidence type="ECO:0000313" key="1">
    <source>
        <dbReference type="EMBL" id="DAE18850.1"/>
    </source>
</evidence>
<name>A0A8S5QIN1_9CAUD</name>
<protein>
    <submittedName>
        <fullName evidence="1">Uncharacterized protein</fullName>
    </submittedName>
</protein>
<proteinExistence type="predicted"/>
<accession>A0A8S5QIN1</accession>